<gene>
    <name evidence="1" type="ORF">LAESUDRAFT_610103</name>
</gene>
<evidence type="ECO:0000313" key="2">
    <source>
        <dbReference type="Proteomes" id="UP000076871"/>
    </source>
</evidence>
<proteinExistence type="predicted"/>
<accession>A0A165BU72</accession>
<dbReference type="Proteomes" id="UP000076871">
    <property type="component" value="Unassembled WGS sequence"/>
</dbReference>
<name>A0A165BU72_9APHY</name>
<reference evidence="1 2" key="1">
    <citation type="journal article" date="2016" name="Mol. Biol. Evol.">
        <title>Comparative Genomics of Early-Diverging Mushroom-Forming Fungi Provides Insights into the Origins of Lignocellulose Decay Capabilities.</title>
        <authorList>
            <person name="Nagy L.G."/>
            <person name="Riley R."/>
            <person name="Tritt A."/>
            <person name="Adam C."/>
            <person name="Daum C."/>
            <person name="Floudas D."/>
            <person name="Sun H."/>
            <person name="Yadav J.S."/>
            <person name="Pangilinan J."/>
            <person name="Larsson K.H."/>
            <person name="Matsuura K."/>
            <person name="Barry K."/>
            <person name="Labutti K."/>
            <person name="Kuo R."/>
            <person name="Ohm R.A."/>
            <person name="Bhattacharya S.S."/>
            <person name="Shirouzu T."/>
            <person name="Yoshinaga Y."/>
            <person name="Martin F.M."/>
            <person name="Grigoriev I.V."/>
            <person name="Hibbett D.S."/>
        </authorList>
    </citation>
    <scope>NUCLEOTIDE SEQUENCE [LARGE SCALE GENOMIC DNA]</scope>
    <source>
        <strain evidence="1 2">93-53</strain>
    </source>
</reference>
<dbReference type="GeneID" id="63820185"/>
<organism evidence="1 2">
    <name type="scientific">Laetiporus sulphureus 93-53</name>
    <dbReference type="NCBI Taxonomy" id="1314785"/>
    <lineage>
        <taxon>Eukaryota</taxon>
        <taxon>Fungi</taxon>
        <taxon>Dikarya</taxon>
        <taxon>Basidiomycota</taxon>
        <taxon>Agaricomycotina</taxon>
        <taxon>Agaricomycetes</taxon>
        <taxon>Polyporales</taxon>
        <taxon>Laetiporus</taxon>
    </lineage>
</organism>
<keyword evidence="2" id="KW-1185">Reference proteome</keyword>
<sequence>QYIPKIMHQSLKWSNEDPYPLNDPECDSPWQIVSKPTRHSDDAKKTSLVQDKLKEIKPVYRYLPAKGTKALLTVSNNQGRKKKKHMHVSNETGLDDKKMRTASPLSLYSSPNNYSCAYDSLFSILLKVFTDCPQQWNDTVKNQNDFLHKFTNVFTKVL</sequence>
<dbReference type="AlphaFoldDB" id="A0A165BU72"/>
<dbReference type="OrthoDB" id="2796114at2759"/>
<protein>
    <submittedName>
        <fullName evidence="1">Uncharacterized protein</fullName>
    </submittedName>
</protein>
<feature type="non-terminal residue" evidence="1">
    <location>
        <position position="1"/>
    </location>
</feature>
<dbReference type="InParanoid" id="A0A165BU72"/>
<feature type="non-terminal residue" evidence="1">
    <location>
        <position position="158"/>
    </location>
</feature>
<evidence type="ECO:0000313" key="1">
    <source>
        <dbReference type="EMBL" id="KZT01658.1"/>
    </source>
</evidence>
<dbReference type="RefSeq" id="XP_040759398.1">
    <property type="nucleotide sequence ID" value="XM_040903154.1"/>
</dbReference>
<dbReference type="EMBL" id="KV427661">
    <property type="protein sequence ID" value="KZT01658.1"/>
    <property type="molecule type" value="Genomic_DNA"/>
</dbReference>